<feature type="transmembrane region" description="Helical" evidence="7">
    <location>
        <begin position="212"/>
        <end position="235"/>
    </location>
</feature>
<accession>A0A8C4TIX7</accession>
<dbReference type="GO" id="GO:0005789">
    <property type="term" value="C:endoplasmic reticulum membrane"/>
    <property type="evidence" value="ECO:0007669"/>
    <property type="project" value="InterPro"/>
</dbReference>
<dbReference type="GeneTree" id="ENSGT00390000008240"/>
<dbReference type="Ensembl" id="ENSECRT00000032617.1">
    <property type="protein sequence ID" value="ENSECRP00000031922.1"/>
    <property type="gene ID" value="ENSECRG00000021608.1"/>
</dbReference>
<evidence type="ECO:0000256" key="5">
    <source>
        <dbReference type="ARBA" id="ARBA00023136"/>
    </source>
</evidence>
<evidence type="ECO:0000256" key="3">
    <source>
        <dbReference type="ARBA" id="ARBA00022692"/>
    </source>
</evidence>
<name>A0A8C4TIX7_ERPCA</name>
<keyword evidence="9" id="KW-1185">Reference proteome</keyword>
<evidence type="ECO:0000313" key="8">
    <source>
        <dbReference type="Ensembl" id="ENSECRP00000031922.1"/>
    </source>
</evidence>
<evidence type="ECO:0000256" key="2">
    <source>
        <dbReference type="ARBA" id="ARBA00009816"/>
    </source>
</evidence>
<gene>
    <name evidence="8" type="primary">DUOXA1</name>
    <name evidence="8" type="synonym">duox2</name>
</gene>
<keyword evidence="3 7" id="KW-0812">Transmembrane</keyword>
<evidence type="ECO:0000256" key="4">
    <source>
        <dbReference type="ARBA" id="ARBA00022989"/>
    </source>
</evidence>
<keyword evidence="6" id="KW-0325">Glycoprotein</keyword>
<reference evidence="8" key="2">
    <citation type="submission" date="2025-08" db="UniProtKB">
        <authorList>
            <consortium name="Ensembl"/>
        </authorList>
    </citation>
    <scope>IDENTIFICATION</scope>
</reference>
<keyword evidence="4 7" id="KW-1133">Transmembrane helix</keyword>
<reference evidence="8" key="1">
    <citation type="submission" date="2021-06" db="EMBL/GenBank/DDBJ databases">
        <authorList>
            <consortium name="Wellcome Sanger Institute Data Sharing"/>
        </authorList>
    </citation>
    <scope>NUCLEOTIDE SEQUENCE [LARGE SCALE GENOMIC DNA]</scope>
</reference>
<evidence type="ECO:0000256" key="7">
    <source>
        <dbReference type="SAM" id="Phobius"/>
    </source>
</evidence>
<protein>
    <submittedName>
        <fullName evidence="8">Dual oxidase maturation factor 2</fullName>
    </submittedName>
</protein>
<comment type="similarity">
    <text evidence="2">Belongs to the DUOXA family.</text>
</comment>
<evidence type="ECO:0000256" key="6">
    <source>
        <dbReference type="ARBA" id="ARBA00023180"/>
    </source>
</evidence>
<dbReference type="PANTHER" id="PTHR31158">
    <property type="entry name" value="DUAL OXIDASE 2"/>
    <property type="match status" value="1"/>
</dbReference>
<dbReference type="AlphaFoldDB" id="A0A8C4TIX7"/>
<comment type="subcellular location">
    <subcellularLocation>
        <location evidence="1">Membrane</location>
        <topology evidence="1">Multi-pass membrane protein</topology>
    </subcellularLocation>
</comment>
<dbReference type="Pfam" id="PF10204">
    <property type="entry name" value="DuoxA"/>
    <property type="match status" value="1"/>
</dbReference>
<organism evidence="8 9">
    <name type="scientific">Erpetoichthys calabaricus</name>
    <name type="common">Rope fish</name>
    <name type="synonym">Calamoichthys calabaricus</name>
    <dbReference type="NCBI Taxonomy" id="27687"/>
    <lineage>
        <taxon>Eukaryota</taxon>
        <taxon>Metazoa</taxon>
        <taxon>Chordata</taxon>
        <taxon>Craniata</taxon>
        <taxon>Vertebrata</taxon>
        <taxon>Euteleostomi</taxon>
        <taxon>Actinopterygii</taxon>
        <taxon>Polypteriformes</taxon>
        <taxon>Polypteridae</taxon>
        <taxon>Erpetoichthys</taxon>
    </lineage>
</organism>
<feature type="transmembrane region" description="Helical" evidence="7">
    <location>
        <begin position="20"/>
        <end position="41"/>
    </location>
</feature>
<proteinExistence type="inferred from homology"/>
<dbReference type="PANTHER" id="PTHR31158:SF1">
    <property type="entry name" value="DOXA1 FACTOR-RELATED"/>
    <property type="match status" value="1"/>
</dbReference>
<dbReference type="GO" id="GO:0015031">
    <property type="term" value="P:protein transport"/>
    <property type="evidence" value="ECO:0007669"/>
    <property type="project" value="InterPro"/>
</dbReference>
<dbReference type="Proteomes" id="UP000694620">
    <property type="component" value="Chromosome 17"/>
</dbReference>
<reference evidence="8" key="3">
    <citation type="submission" date="2025-09" db="UniProtKB">
        <authorList>
            <consortium name="Ensembl"/>
        </authorList>
    </citation>
    <scope>IDENTIFICATION</scope>
</reference>
<evidence type="ECO:0000313" key="9">
    <source>
        <dbReference type="Proteomes" id="UP000694620"/>
    </source>
</evidence>
<feature type="transmembrane region" description="Helical" evidence="7">
    <location>
        <begin position="255"/>
        <end position="277"/>
    </location>
</feature>
<feature type="transmembrane region" description="Helical" evidence="7">
    <location>
        <begin position="53"/>
        <end position="73"/>
    </location>
</feature>
<keyword evidence="5 7" id="KW-0472">Membrane</keyword>
<dbReference type="InterPro" id="IPR018469">
    <property type="entry name" value="Dual_oxidase_maturation_fac"/>
</dbReference>
<evidence type="ECO:0000256" key="1">
    <source>
        <dbReference type="ARBA" id="ARBA00004141"/>
    </source>
</evidence>
<sequence>MTFYDSVYPFYPHKMTPFIFNMNQLIVILVFLVFICTFLIILPGIRGKARVFWMFRIILSLFIGVVIVVVNFTSDWAIGYIRSNTTYKSFSDATVDAEIGLHVGLAGINVTLTGNPVHQLNETIDYNERFLWTGDYNEEYTEGLLKGLPNPILYLAEKFSQDSPCGLYFQYKYSGLLQIHPFYFLNFSFSTIKTFCCWLISNVLLSMPVILYGGYMLVTTGTFMIFSLISFSTIWNVPSCVISLGSVALNTNYGGSFWLTLATGLLCILLGIVIIILDICIPEKLKIFFNASDVDDEDSNGSLTTCYVNISFIENQNARSLEKFKCVVSTNTTKAF</sequence>